<proteinExistence type="predicted"/>
<reference evidence="1 2" key="1">
    <citation type="submission" date="2020-12" db="EMBL/GenBank/DDBJ databases">
        <title>Bacterial novel species Pedobacter sp. SD-b isolated from soil.</title>
        <authorList>
            <person name="Jung H.-Y."/>
        </authorList>
    </citation>
    <scope>NUCLEOTIDE SEQUENCE [LARGE SCALE GENOMIC DNA]</scope>
    <source>
        <strain evidence="1 2">SD-b</strain>
    </source>
</reference>
<evidence type="ECO:0008006" key="3">
    <source>
        <dbReference type="Google" id="ProtNLM"/>
    </source>
</evidence>
<keyword evidence="2" id="KW-1185">Reference proteome</keyword>
<accession>A0ABS1BM81</accession>
<gene>
    <name evidence="1" type="ORF">I5M32_13620</name>
</gene>
<evidence type="ECO:0000313" key="2">
    <source>
        <dbReference type="Proteomes" id="UP000660024"/>
    </source>
</evidence>
<name>A0ABS1BM81_9SPHI</name>
<dbReference type="Proteomes" id="UP000660024">
    <property type="component" value="Unassembled WGS sequence"/>
</dbReference>
<sequence>MQLINIKNSLFIFLGFTIIGLTSCKDKKAEQKKLQDEVMAVHDSLMMDMGKLTDKRMILTELSQNLDSLKKINNSLDTLQLRSEITNKKLALSNADAAMMKWMNGFNPDYTGKSQDQIISYLENQKIKIDSVKTLLDQSLSNSNSLISKLK</sequence>
<comment type="caution">
    <text evidence="1">The sequence shown here is derived from an EMBL/GenBank/DDBJ whole genome shotgun (WGS) entry which is preliminary data.</text>
</comment>
<dbReference type="RefSeq" id="WP_200587313.1">
    <property type="nucleotide sequence ID" value="NZ_JAEHFY010000020.1"/>
</dbReference>
<organism evidence="1 2">
    <name type="scientific">Pedobacter segetis</name>
    <dbReference type="NCBI Taxonomy" id="2793069"/>
    <lineage>
        <taxon>Bacteria</taxon>
        <taxon>Pseudomonadati</taxon>
        <taxon>Bacteroidota</taxon>
        <taxon>Sphingobacteriia</taxon>
        <taxon>Sphingobacteriales</taxon>
        <taxon>Sphingobacteriaceae</taxon>
        <taxon>Pedobacter</taxon>
    </lineage>
</organism>
<evidence type="ECO:0000313" key="1">
    <source>
        <dbReference type="EMBL" id="MBK0384002.1"/>
    </source>
</evidence>
<dbReference type="EMBL" id="JAEHFY010000020">
    <property type="protein sequence ID" value="MBK0384002.1"/>
    <property type="molecule type" value="Genomic_DNA"/>
</dbReference>
<protein>
    <recommendedName>
        <fullName evidence="3">Viral A-type inclusion protein</fullName>
    </recommendedName>
</protein>
<dbReference type="PROSITE" id="PS51257">
    <property type="entry name" value="PROKAR_LIPOPROTEIN"/>
    <property type="match status" value="1"/>
</dbReference>